<dbReference type="InterPro" id="IPR001647">
    <property type="entry name" value="HTH_TetR"/>
</dbReference>
<keyword evidence="2 4" id="KW-0238">DNA-binding</keyword>
<dbReference type="InterPro" id="IPR041583">
    <property type="entry name" value="TetR_C_31"/>
</dbReference>
<evidence type="ECO:0000259" key="5">
    <source>
        <dbReference type="PROSITE" id="PS50977"/>
    </source>
</evidence>
<dbReference type="SUPFAM" id="SSF48498">
    <property type="entry name" value="Tetracyclin repressor-like, C-terminal domain"/>
    <property type="match status" value="1"/>
</dbReference>
<feature type="DNA-binding region" description="H-T-H motif" evidence="4">
    <location>
        <begin position="43"/>
        <end position="62"/>
    </location>
</feature>
<dbReference type="AlphaFoldDB" id="A0A6N8LMZ9"/>
<keyword evidence="1" id="KW-0805">Transcription regulation</keyword>
<dbReference type="GO" id="GO:0003700">
    <property type="term" value="F:DNA-binding transcription factor activity"/>
    <property type="evidence" value="ECO:0007669"/>
    <property type="project" value="TreeGrafter"/>
</dbReference>
<dbReference type="PRINTS" id="PR00455">
    <property type="entry name" value="HTHTETR"/>
</dbReference>
<dbReference type="Pfam" id="PF17940">
    <property type="entry name" value="TetR_C_31"/>
    <property type="match status" value="1"/>
</dbReference>
<keyword evidence="3" id="KW-0804">Transcription</keyword>
<dbReference type="InterPro" id="IPR009057">
    <property type="entry name" value="Homeodomain-like_sf"/>
</dbReference>
<comment type="caution">
    <text evidence="6">The sequence shown here is derived from an EMBL/GenBank/DDBJ whole genome shotgun (WGS) entry which is preliminary data.</text>
</comment>
<dbReference type="OrthoDB" id="9808189at2"/>
<feature type="domain" description="HTH tetR-type" evidence="5">
    <location>
        <begin position="20"/>
        <end position="80"/>
    </location>
</feature>
<dbReference type="GO" id="GO:0000976">
    <property type="term" value="F:transcription cis-regulatory region binding"/>
    <property type="evidence" value="ECO:0007669"/>
    <property type="project" value="TreeGrafter"/>
</dbReference>
<dbReference type="PANTHER" id="PTHR30055:SF234">
    <property type="entry name" value="HTH-TYPE TRANSCRIPTIONAL REGULATOR BETI"/>
    <property type="match status" value="1"/>
</dbReference>
<evidence type="ECO:0000256" key="4">
    <source>
        <dbReference type="PROSITE-ProRule" id="PRU00335"/>
    </source>
</evidence>
<dbReference type="InterPro" id="IPR036271">
    <property type="entry name" value="Tet_transcr_reg_TetR-rel_C_sf"/>
</dbReference>
<reference evidence="6 7" key="1">
    <citation type="submission" date="2019-12" db="EMBL/GenBank/DDBJ databases">
        <authorList>
            <person name="Zheng J."/>
        </authorList>
    </citation>
    <scope>NUCLEOTIDE SEQUENCE [LARGE SCALE GENOMIC DNA]</scope>
    <source>
        <strain evidence="6 7">DSM 27347</strain>
    </source>
</reference>
<evidence type="ECO:0000313" key="6">
    <source>
        <dbReference type="EMBL" id="MWC42333.1"/>
    </source>
</evidence>
<dbReference type="Gene3D" id="1.10.357.10">
    <property type="entry name" value="Tetracycline Repressor, domain 2"/>
    <property type="match status" value="1"/>
</dbReference>
<dbReference type="PROSITE" id="PS50977">
    <property type="entry name" value="HTH_TETR_2"/>
    <property type="match status" value="1"/>
</dbReference>
<accession>A0A6N8LMZ9</accession>
<evidence type="ECO:0000256" key="3">
    <source>
        <dbReference type="ARBA" id="ARBA00023163"/>
    </source>
</evidence>
<evidence type="ECO:0000313" key="7">
    <source>
        <dbReference type="Proteomes" id="UP000436801"/>
    </source>
</evidence>
<dbReference type="EMBL" id="WSUT01000002">
    <property type="protein sequence ID" value="MWC42333.1"/>
    <property type="molecule type" value="Genomic_DNA"/>
</dbReference>
<dbReference type="Pfam" id="PF00440">
    <property type="entry name" value="TetR_N"/>
    <property type="match status" value="1"/>
</dbReference>
<dbReference type="SUPFAM" id="SSF46689">
    <property type="entry name" value="Homeodomain-like"/>
    <property type="match status" value="1"/>
</dbReference>
<dbReference type="Proteomes" id="UP000436801">
    <property type="component" value="Unassembled WGS sequence"/>
</dbReference>
<gene>
    <name evidence="6" type="ORF">GQR91_01480</name>
</gene>
<evidence type="ECO:0000256" key="1">
    <source>
        <dbReference type="ARBA" id="ARBA00023015"/>
    </source>
</evidence>
<protein>
    <submittedName>
        <fullName evidence="6">TetR family transcriptional regulator</fullName>
    </submittedName>
</protein>
<dbReference type="InterPro" id="IPR050109">
    <property type="entry name" value="HTH-type_TetR-like_transc_reg"/>
</dbReference>
<proteinExistence type="predicted"/>
<dbReference type="PANTHER" id="PTHR30055">
    <property type="entry name" value="HTH-TYPE TRANSCRIPTIONAL REGULATOR RUTR"/>
    <property type="match status" value="1"/>
</dbReference>
<sequence>MTRVTLALPPCCSRRTPRADERRRHLLDTARTLFADNGFHQTGMAQIAAASGIKVGQIYRDFASKEDIIAAIASEDVEAWLQEDCVRAAIARNDHPAIRDWINRFYACDEPVEECRMMTEIMAEAARNPRVADIYREVDNRIRCSLHAALEALGVDCVGIVDRDVLVDLVLALGLGSMMRRIVHPETDCQKLAESFRALIDTQLAARAETLG</sequence>
<evidence type="ECO:0000256" key="2">
    <source>
        <dbReference type="ARBA" id="ARBA00023125"/>
    </source>
</evidence>
<name>A0A6N8LMZ9_9SPHN</name>
<organism evidence="6 7">
    <name type="scientific">Sphingomonas carotinifaciens</name>
    <dbReference type="NCBI Taxonomy" id="1166323"/>
    <lineage>
        <taxon>Bacteria</taxon>
        <taxon>Pseudomonadati</taxon>
        <taxon>Pseudomonadota</taxon>
        <taxon>Alphaproteobacteria</taxon>
        <taxon>Sphingomonadales</taxon>
        <taxon>Sphingomonadaceae</taxon>
        <taxon>Sphingomonas</taxon>
    </lineage>
</organism>